<dbReference type="OMA" id="CAYHASW"/>
<sequence>MIHERSVSFTFREGNMSSAVPAFCAPVSLPRGRPPVGRTGAAARRRICVVSASSADSPTQAPNFTELASPEEFEAILTRSKEQGRPLVCAYHASWCSKCKQMYPRFKMVVPDFPKVNFCGINIQVVAGIPRRNNVTRIPHFQIFSNGELAFDVNGAGDKDQVLVRLRKLLTDETL</sequence>
<dbReference type="AlphaFoldDB" id="A0A5J4Z151"/>
<keyword evidence="3" id="KW-1185">Reference proteome</keyword>
<name>A0A5J4Z151_PORPP</name>
<dbReference type="Pfam" id="PF00085">
    <property type="entry name" value="Thioredoxin"/>
    <property type="match status" value="1"/>
</dbReference>
<evidence type="ECO:0000259" key="1">
    <source>
        <dbReference type="PROSITE" id="PS51352"/>
    </source>
</evidence>
<reference evidence="3" key="1">
    <citation type="journal article" date="2019" name="Nat. Commun.">
        <title>Expansion of phycobilisome linker gene families in mesophilic red algae.</title>
        <authorList>
            <person name="Lee J."/>
            <person name="Kim D."/>
            <person name="Bhattacharya D."/>
            <person name="Yoon H.S."/>
        </authorList>
    </citation>
    <scope>NUCLEOTIDE SEQUENCE [LARGE SCALE GENOMIC DNA]</scope>
    <source>
        <strain evidence="3">CCMP 1328</strain>
    </source>
</reference>
<organism evidence="2 3">
    <name type="scientific">Porphyridium purpureum</name>
    <name type="common">Red alga</name>
    <name type="synonym">Porphyridium cruentum</name>
    <dbReference type="NCBI Taxonomy" id="35688"/>
    <lineage>
        <taxon>Eukaryota</taxon>
        <taxon>Rhodophyta</taxon>
        <taxon>Bangiophyceae</taxon>
        <taxon>Porphyridiales</taxon>
        <taxon>Porphyridiaceae</taxon>
        <taxon>Porphyridium</taxon>
    </lineage>
</organism>
<dbReference type="CDD" id="cd02947">
    <property type="entry name" value="TRX_family"/>
    <property type="match status" value="1"/>
</dbReference>
<dbReference type="SUPFAM" id="SSF52833">
    <property type="entry name" value="Thioredoxin-like"/>
    <property type="match status" value="1"/>
</dbReference>
<dbReference type="Proteomes" id="UP000324585">
    <property type="component" value="Unassembled WGS sequence"/>
</dbReference>
<dbReference type="PANTHER" id="PTHR47571">
    <property type="entry name" value="THIOREDOXIN-LIKE 3-3"/>
    <property type="match status" value="1"/>
</dbReference>
<feature type="domain" description="Thioredoxin" evidence="1">
    <location>
        <begin position="55"/>
        <end position="171"/>
    </location>
</feature>
<comment type="caution">
    <text evidence="2">The sequence shown here is derived from an EMBL/GenBank/DDBJ whole genome shotgun (WGS) entry which is preliminary data.</text>
</comment>
<dbReference type="OrthoDB" id="2121326at2759"/>
<gene>
    <name evidence="2" type="ORF">FVE85_0787</name>
</gene>
<accession>A0A5J4Z151</accession>
<protein>
    <submittedName>
        <fullName evidence="2">Thioredoxin-like 3-1, chloroplastic</fullName>
    </submittedName>
</protein>
<dbReference type="InterPro" id="IPR013766">
    <property type="entry name" value="Thioredoxin_domain"/>
</dbReference>
<dbReference type="InterPro" id="IPR044193">
    <property type="entry name" value="TRL33"/>
</dbReference>
<evidence type="ECO:0000313" key="3">
    <source>
        <dbReference type="Proteomes" id="UP000324585"/>
    </source>
</evidence>
<dbReference type="EMBL" id="VRMN01000002">
    <property type="protein sequence ID" value="KAA8497058.1"/>
    <property type="molecule type" value="Genomic_DNA"/>
</dbReference>
<dbReference type="PROSITE" id="PS51352">
    <property type="entry name" value="THIOREDOXIN_2"/>
    <property type="match status" value="1"/>
</dbReference>
<evidence type="ECO:0000313" key="2">
    <source>
        <dbReference type="EMBL" id="KAA8497058.1"/>
    </source>
</evidence>
<dbReference type="InterPro" id="IPR036249">
    <property type="entry name" value="Thioredoxin-like_sf"/>
</dbReference>
<dbReference type="PANTHER" id="PTHR47571:SF1">
    <property type="entry name" value="THIOREDOXIN-LIKE 3-3"/>
    <property type="match status" value="1"/>
</dbReference>
<proteinExistence type="predicted"/>
<dbReference type="Gene3D" id="3.40.30.10">
    <property type="entry name" value="Glutaredoxin"/>
    <property type="match status" value="1"/>
</dbReference>